<dbReference type="AlphaFoldDB" id="A0A4V2SX54"/>
<reference evidence="4 5" key="1">
    <citation type="submission" date="2019-03" db="EMBL/GenBank/DDBJ databases">
        <title>Genomic Encyclopedia of Type Strains, Phase IV (KMG-IV): sequencing the most valuable type-strain genomes for metagenomic binning, comparative biology and taxonomic classification.</title>
        <authorList>
            <person name="Goeker M."/>
        </authorList>
    </citation>
    <scope>NUCLEOTIDE SEQUENCE [LARGE SCALE GENOMIC DNA]</scope>
    <source>
        <strain evidence="4 5">DSM 46831</strain>
    </source>
</reference>
<dbReference type="EMBL" id="SLXV01000036">
    <property type="protein sequence ID" value="TCP64916.1"/>
    <property type="molecule type" value="Genomic_DNA"/>
</dbReference>
<organism evidence="4 5">
    <name type="scientific">Baia soyae</name>
    <dbReference type="NCBI Taxonomy" id="1544746"/>
    <lineage>
        <taxon>Bacteria</taxon>
        <taxon>Bacillati</taxon>
        <taxon>Bacillota</taxon>
        <taxon>Bacilli</taxon>
        <taxon>Bacillales</taxon>
        <taxon>Thermoactinomycetaceae</taxon>
        <taxon>Baia</taxon>
    </lineage>
</organism>
<dbReference type="PANTHER" id="PTHR43080:SF2">
    <property type="entry name" value="CBS DOMAIN-CONTAINING PROTEIN"/>
    <property type="match status" value="1"/>
</dbReference>
<evidence type="ECO:0000313" key="4">
    <source>
        <dbReference type="EMBL" id="TCP64916.1"/>
    </source>
</evidence>
<dbReference type="InterPro" id="IPR000644">
    <property type="entry name" value="CBS_dom"/>
</dbReference>
<dbReference type="Pfam" id="PF00571">
    <property type="entry name" value="CBS"/>
    <property type="match status" value="2"/>
</dbReference>
<dbReference type="InterPro" id="IPR046342">
    <property type="entry name" value="CBS_dom_sf"/>
</dbReference>
<evidence type="ECO:0000259" key="3">
    <source>
        <dbReference type="PROSITE" id="PS51371"/>
    </source>
</evidence>
<dbReference type="Gene3D" id="3.10.580.10">
    <property type="entry name" value="CBS-domain"/>
    <property type="match status" value="1"/>
</dbReference>
<dbReference type="Proteomes" id="UP000294746">
    <property type="component" value="Unassembled WGS sequence"/>
</dbReference>
<evidence type="ECO:0000313" key="5">
    <source>
        <dbReference type="Proteomes" id="UP000294746"/>
    </source>
</evidence>
<evidence type="ECO:0000256" key="2">
    <source>
        <dbReference type="PROSITE-ProRule" id="PRU00703"/>
    </source>
</evidence>
<dbReference type="SUPFAM" id="SSF54631">
    <property type="entry name" value="CBS-domain pair"/>
    <property type="match status" value="1"/>
</dbReference>
<dbReference type="OrthoDB" id="9802114at2"/>
<proteinExistence type="predicted"/>
<feature type="domain" description="CBS" evidence="3">
    <location>
        <begin position="9"/>
        <end position="67"/>
    </location>
</feature>
<gene>
    <name evidence="4" type="ORF">EDD57_13624</name>
</gene>
<dbReference type="PROSITE" id="PS51371">
    <property type="entry name" value="CBS"/>
    <property type="match status" value="2"/>
</dbReference>
<keyword evidence="1 2" id="KW-0129">CBS domain</keyword>
<dbReference type="InterPro" id="IPR051257">
    <property type="entry name" value="Diverse_CBS-Domain"/>
</dbReference>
<comment type="caution">
    <text evidence="4">The sequence shown here is derived from an EMBL/GenBank/DDBJ whole genome shotgun (WGS) entry which is preliminary data.</text>
</comment>
<dbReference type="PANTHER" id="PTHR43080">
    <property type="entry name" value="CBS DOMAIN-CONTAINING PROTEIN CBSX3, MITOCHONDRIAL"/>
    <property type="match status" value="1"/>
</dbReference>
<name>A0A4V2SX54_9BACL</name>
<dbReference type="CDD" id="cd04622">
    <property type="entry name" value="CBS_pair_HRP1_like"/>
    <property type="match status" value="1"/>
</dbReference>
<evidence type="ECO:0000256" key="1">
    <source>
        <dbReference type="ARBA" id="ARBA00023122"/>
    </source>
</evidence>
<sequence length="145" mass="15843">MSSPVRGIMSTDLQVLSPDDNLYEAALMMRQNDVGIIPVCENGKIRGVVTDRDLVIRGIAEKRPNSSQIGEVMSDELVTGSPDMSVDDVALLMADYQVRRLPIVENGQLVGVVSLGDLAVHMPYMNEASEALNEISHNTDHGYMQ</sequence>
<feature type="domain" description="CBS" evidence="3">
    <location>
        <begin position="73"/>
        <end position="130"/>
    </location>
</feature>
<dbReference type="SMART" id="SM00116">
    <property type="entry name" value="CBS"/>
    <property type="match status" value="2"/>
</dbReference>
<keyword evidence="5" id="KW-1185">Reference proteome</keyword>
<protein>
    <submittedName>
        <fullName evidence="4">CBS domain-containing protein</fullName>
    </submittedName>
</protein>
<accession>A0A4V2SX54</accession>
<dbReference type="RefSeq" id="WP_131849476.1">
    <property type="nucleotide sequence ID" value="NZ_SLXV01000036.1"/>
</dbReference>